<gene>
    <name evidence="9" type="ORF">HMPREF0202_00804</name>
</gene>
<evidence type="ECO:0000313" key="10">
    <source>
        <dbReference type="Proteomes" id="UP000017081"/>
    </source>
</evidence>
<dbReference type="EMBL" id="AXZF01000029">
    <property type="protein sequence ID" value="ERT69295.1"/>
    <property type="molecule type" value="Genomic_DNA"/>
</dbReference>
<evidence type="ECO:0000313" key="9">
    <source>
        <dbReference type="EMBL" id="ERT69295.1"/>
    </source>
</evidence>
<dbReference type="eggNOG" id="COG1292">
    <property type="taxonomic scope" value="Bacteria"/>
</dbReference>
<feature type="transmembrane region" description="Helical" evidence="8">
    <location>
        <begin position="175"/>
        <end position="193"/>
    </location>
</feature>
<feature type="transmembrane region" description="Helical" evidence="8">
    <location>
        <begin position="293"/>
        <end position="316"/>
    </location>
</feature>
<evidence type="ECO:0000256" key="6">
    <source>
        <dbReference type="ARBA" id="ARBA00022989"/>
    </source>
</evidence>
<evidence type="ECO:0000256" key="4">
    <source>
        <dbReference type="ARBA" id="ARBA00022475"/>
    </source>
</evidence>
<dbReference type="InterPro" id="IPR000060">
    <property type="entry name" value="BCCT_transptr"/>
</dbReference>
<dbReference type="STRING" id="1319815.HMPREF0202_00804"/>
<comment type="subcellular location">
    <subcellularLocation>
        <location evidence="1">Cell membrane</location>
        <topology evidence="1">Multi-pass membrane protein</topology>
    </subcellularLocation>
</comment>
<evidence type="ECO:0008006" key="11">
    <source>
        <dbReference type="Google" id="ProtNLM"/>
    </source>
</evidence>
<evidence type="ECO:0000256" key="5">
    <source>
        <dbReference type="ARBA" id="ARBA00022692"/>
    </source>
</evidence>
<keyword evidence="6 8" id="KW-1133">Transmembrane helix</keyword>
<dbReference type="Pfam" id="PF02028">
    <property type="entry name" value="BCCT"/>
    <property type="match status" value="1"/>
</dbReference>
<feature type="transmembrane region" description="Helical" evidence="8">
    <location>
        <begin position="220"/>
        <end position="239"/>
    </location>
</feature>
<evidence type="ECO:0000256" key="8">
    <source>
        <dbReference type="SAM" id="Phobius"/>
    </source>
</evidence>
<dbReference type="HOGENOM" id="CLU_010118_5_0_0"/>
<feature type="transmembrane region" description="Helical" evidence="8">
    <location>
        <begin position="43"/>
        <end position="60"/>
    </location>
</feature>
<dbReference type="GO" id="GO:0022857">
    <property type="term" value="F:transmembrane transporter activity"/>
    <property type="evidence" value="ECO:0007669"/>
    <property type="project" value="InterPro"/>
</dbReference>
<comment type="similarity">
    <text evidence="2">Belongs to the BCCT transporter (TC 2.A.15) family.</text>
</comment>
<dbReference type="PATRIC" id="fig|1319815.3.peg.772"/>
<feature type="transmembrane region" description="Helical" evidence="8">
    <location>
        <begin position="378"/>
        <end position="401"/>
    </location>
</feature>
<protein>
    <recommendedName>
        <fullName evidence="11">Transporter, betaine/carnitine/choline family</fullName>
    </recommendedName>
</protein>
<feature type="transmembrane region" description="Helical" evidence="8">
    <location>
        <begin position="431"/>
        <end position="451"/>
    </location>
</feature>
<dbReference type="GO" id="GO:0005886">
    <property type="term" value="C:plasma membrane"/>
    <property type="evidence" value="ECO:0007669"/>
    <property type="project" value="UniProtKB-SubCell"/>
</dbReference>
<evidence type="ECO:0000256" key="7">
    <source>
        <dbReference type="ARBA" id="ARBA00023136"/>
    </source>
</evidence>
<keyword evidence="5 8" id="KW-0812">Transmembrane</keyword>
<dbReference type="PANTHER" id="PTHR30047:SF7">
    <property type="entry name" value="HIGH-AFFINITY CHOLINE TRANSPORT PROTEIN"/>
    <property type="match status" value="1"/>
</dbReference>
<evidence type="ECO:0000256" key="1">
    <source>
        <dbReference type="ARBA" id="ARBA00004651"/>
    </source>
</evidence>
<dbReference type="PANTHER" id="PTHR30047">
    <property type="entry name" value="HIGH-AFFINITY CHOLINE TRANSPORT PROTEIN-RELATED"/>
    <property type="match status" value="1"/>
</dbReference>
<organism evidence="9 10">
    <name type="scientific">Cetobacterium somerae ATCC BAA-474</name>
    <dbReference type="NCBI Taxonomy" id="1319815"/>
    <lineage>
        <taxon>Bacteria</taxon>
        <taxon>Fusobacteriati</taxon>
        <taxon>Fusobacteriota</taxon>
        <taxon>Fusobacteriia</taxon>
        <taxon>Fusobacteriales</taxon>
        <taxon>Fusobacteriaceae</taxon>
        <taxon>Cetobacterium</taxon>
    </lineage>
</organism>
<dbReference type="NCBIfam" id="TIGR00842">
    <property type="entry name" value="bcct"/>
    <property type="match status" value="1"/>
</dbReference>
<feature type="transmembrane region" description="Helical" evidence="8">
    <location>
        <begin position="80"/>
        <end position="99"/>
    </location>
</feature>
<keyword evidence="7 8" id="KW-0472">Membrane</keyword>
<dbReference type="AlphaFoldDB" id="U7VCP1"/>
<sequence>MLQYIHYLKKGRFYMSVNKGENIGLDIEKTKTFKNFLLRENPIFYISFFIIFTILSVIGLNKSQFEKITKVLLNSIITNFGFLYLIIVLLIALVCLYLCCSSYGDIRLGKDDSKPEYSNISWFSMLFSAGMGVGLVFFGVAEPMTHFVNPIGGIESGSKSAIDFAFNTSFFHWGIHPWAIYSFLALGMAYFQFRKGEKGLISSLFSPILKGKKYEKQLKMIIDVIAILATITGVATTLGFGALQINSGLNYLFNIPNNIISQIIIIGVVTVIFVYSALGSLDKGIKTLSNLNVLISFLLLFIVIVLGPTIGIFNVFSESLGNYLNNFLKISLRTNSFGDKTWLSSWTIFYWSNWVAWTPFVGTFIARISKGRTIREFIIGVVVIPSLVSFIWFSAFGTLGISLGREFAKVAIEHTETALFLVFGEYPLGDLMSGVAIVLLASFFITSADSATYVLGMMSSDGDLNPPKYKKLIWGVFQSLLAIALISAGGLDMLKTASIIIAFPLLILLPIMIFSLFYSLKRDIFIKKRIKLKNEIKKMSLEEIGYLSDTVKDLRICKEE</sequence>
<feature type="transmembrane region" description="Helical" evidence="8">
    <location>
        <begin position="259"/>
        <end position="281"/>
    </location>
</feature>
<comment type="caution">
    <text evidence="9">The sequence shown here is derived from an EMBL/GenBank/DDBJ whole genome shotgun (WGS) entry which is preliminary data.</text>
</comment>
<feature type="transmembrane region" description="Helical" evidence="8">
    <location>
        <begin position="120"/>
        <end position="141"/>
    </location>
</feature>
<keyword evidence="3" id="KW-0813">Transport</keyword>
<name>U7VCP1_9FUSO</name>
<feature type="transmembrane region" description="Helical" evidence="8">
    <location>
        <begin position="497"/>
        <end position="520"/>
    </location>
</feature>
<accession>U7VCP1</accession>
<feature type="transmembrane region" description="Helical" evidence="8">
    <location>
        <begin position="472"/>
        <end position="491"/>
    </location>
</feature>
<dbReference type="Proteomes" id="UP000017081">
    <property type="component" value="Unassembled WGS sequence"/>
</dbReference>
<reference evidence="9 10" key="1">
    <citation type="submission" date="2013-08" db="EMBL/GenBank/DDBJ databases">
        <authorList>
            <person name="Weinstock G."/>
            <person name="Sodergren E."/>
            <person name="Wylie T."/>
            <person name="Fulton L."/>
            <person name="Fulton R."/>
            <person name="Fronick C."/>
            <person name="O'Laughlin M."/>
            <person name="Godfrey J."/>
            <person name="Miner T."/>
            <person name="Herter B."/>
            <person name="Appelbaum E."/>
            <person name="Cordes M."/>
            <person name="Lek S."/>
            <person name="Wollam A."/>
            <person name="Pepin K.H."/>
            <person name="Palsikar V.B."/>
            <person name="Mitreva M."/>
            <person name="Wilson R.K."/>
        </authorList>
    </citation>
    <scope>NUCLEOTIDE SEQUENCE [LARGE SCALE GENOMIC DNA]</scope>
    <source>
        <strain evidence="9 10">ATCC BAA-474</strain>
    </source>
</reference>
<feature type="transmembrane region" description="Helical" evidence="8">
    <location>
        <begin position="348"/>
        <end position="366"/>
    </location>
</feature>
<keyword evidence="4" id="KW-1003">Cell membrane</keyword>
<evidence type="ECO:0000256" key="3">
    <source>
        <dbReference type="ARBA" id="ARBA00022448"/>
    </source>
</evidence>
<keyword evidence="10" id="KW-1185">Reference proteome</keyword>
<evidence type="ECO:0000256" key="2">
    <source>
        <dbReference type="ARBA" id="ARBA00005658"/>
    </source>
</evidence>
<proteinExistence type="inferred from homology"/>